<sequence>MSDEREVPPLPTFHSNVPLPPKLEVKGNLSNNWKRWRQLWDSFEIVSRTKDQSGKYRVATFITCVGPDALDIYNGLPFENEEAKTNMDTILNLMERHCLGETNVIYERYIYLLY</sequence>
<dbReference type="AlphaFoldDB" id="A0AAN8K8K3"/>
<organism evidence="1 2">
    <name type="scientific">Patella caerulea</name>
    <name type="common">Rayed Mediterranean limpet</name>
    <dbReference type="NCBI Taxonomy" id="87958"/>
    <lineage>
        <taxon>Eukaryota</taxon>
        <taxon>Metazoa</taxon>
        <taxon>Spiralia</taxon>
        <taxon>Lophotrochozoa</taxon>
        <taxon>Mollusca</taxon>
        <taxon>Gastropoda</taxon>
        <taxon>Patellogastropoda</taxon>
        <taxon>Patelloidea</taxon>
        <taxon>Patellidae</taxon>
        <taxon>Patella</taxon>
    </lineage>
</organism>
<proteinExistence type="predicted"/>
<accession>A0AAN8K8K3</accession>
<name>A0AAN8K8K3_PATCE</name>
<comment type="caution">
    <text evidence="1">The sequence shown here is derived from an EMBL/GenBank/DDBJ whole genome shotgun (WGS) entry which is preliminary data.</text>
</comment>
<keyword evidence="2" id="KW-1185">Reference proteome</keyword>
<dbReference type="EMBL" id="JAZGQO010000002">
    <property type="protein sequence ID" value="KAK6190707.1"/>
    <property type="molecule type" value="Genomic_DNA"/>
</dbReference>
<dbReference type="Proteomes" id="UP001347796">
    <property type="component" value="Unassembled WGS sequence"/>
</dbReference>
<evidence type="ECO:0000313" key="1">
    <source>
        <dbReference type="EMBL" id="KAK6190707.1"/>
    </source>
</evidence>
<gene>
    <name evidence="1" type="ORF">SNE40_002510</name>
</gene>
<protein>
    <submittedName>
        <fullName evidence="1">Uncharacterized protein</fullName>
    </submittedName>
</protein>
<reference evidence="1 2" key="1">
    <citation type="submission" date="2024-01" db="EMBL/GenBank/DDBJ databases">
        <title>The genome of the rayed Mediterranean limpet Patella caerulea (Linnaeus, 1758).</title>
        <authorList>
            <person name="Anh-Thu Weber A."/>
            <person name="Halstead-Nussloch G."/>
        </authorList>
    </citation>
    <scope>NUCLEOTIDE SEQUENCE [LARGE SCALE GENOMIC DNA]</scope>
    <source>
        <strain evidence="1">AATW-2023a</strain>
        <tissue evidence="1">Whole specimen</tissue>
    </source>
</reference>
<evidence type="ECO:0000313" key="2">
    <source>
        <dbReference type="Proteomes" id="UP001347796"/>
    </source>
</evidence>